<dbReference type="InterPro" id="IPR038282">
    <property type="entry name" value="DUF2267_sf"/>
</dbReference>
<sequence length="258" mass="29146">MTIGLRDDVAYIVLKKIKESSQNQADAQVNLNLRDFSEQEITKKELLDNLDYLNEKAYIKAQFSGNSEEGNSPAPIILEQATLTDKGRQTLQKMESHSPADGFSRPRAPIATENVGFLEKVMLEANLNDIFDARDLTVVVYRVMRDVMTTEAADRIGAELHTEAQPTADKTLNMEVADLWKDTNPFVGFISRIRQPLIIKDDRFLFRIAQEGSMPEFTDAERVVKAVFAATKEQLSSERIAEIAQWLPGKVKQLWNQA</sequence>
<dbReference type="Proteomes" id="UP001525890">
    <property type="component" value="Unassembled WGS sequence"/>
</dbReference>
<name>A0ABT2MKP7_9CYAN</name>
<accession>A0ABT2MKP7</accession>
<keyword evidence="2" id="KW-1185">Reference proteome</keyword>
<comment type="caution">
    <text evidence="1">The sequence shown here is derived from an EMBL/GenBank/DDBJ whole genome shotgun (WGS) entry which is preliminary data.</text>
</comment>
<reference evidence="1 2" key="1">
    <citation type="journal article" date="2022" name="Front. Microbiol.">
        <title>High genomic differentiation and limited gene flow indicate recent cryptic speciation within the genus Laspinema (cyanobacteria).</title>
        <authorList>
            <person name="Stanojkovic A."/>
            <person name="Skoupy S."/>
            <person name="Skaloud P."/>
            <person name="Dvorak P."/>
        </authorList>
    </citation>
    <scope>NUCLEOTIDE SEQUENCE [LARGE SCALE GENOMIC DNA]</scope>
    <source>
        <strain evidence="1 2">D2a</strain>
    </source>
</reference>
<dbReference type="EMBL" id="JAMXFF010000003">
    <property type="protein sequence ID" value="MCT7965320.1"/>
    <property type="molecule type" value="Genomic_DNA"/>
</dbReference>
<evidence type="ECO:0000313" key="1">
    <source>
        <dbReference type="EMBL" id="MCT7965320.1"/>
    </source>
</evidence>
<dbReference type="Gene3D" id="1.10.490.110">
    <property type="entry name" value="Uncharacterized conserved protein DUF2267"/>
    <property type="match status" value="1"/>
</dbReference>
<dbReference type="InterPro" id="IPR018727">
    <property type="entry name" value="DUF2267"/>
</dbReference>
<organism evidence="1 2">
    <name type="scientific">Laspinema palackyanum D2a</name>
    <dbReference type="NCBI Taxonomy" id="2953684"/>
    <lineage>
        <taxon>Bacteria</taxon>
        <taxon>Bacillati</taxon>
        <taxon>Cyanobacteriota</taxon>
        <taxon>Cyanophyceae</taxon>
        <taxon>Oscillatoriophycideae</taxon>
        <taxon>Oscillatoriales</taxon>
        <taxon>Laspinemataceae</taxon>
        <taxon>Laspinema</taxon>
        <taxon>Laspinema palackyanum</taxon>
    </lineage>
</organism>
<protein>
    <submittedName>
        <fullName evidence="1">DUF2267 domain-containing protein</fullName>
    </submittedName>
</protein>
<gene>
    <name evidence="1" type="ORF">NG799_03105</name>
</gene>
<dbReference type="RefSeq" id="WP_368005023.1">
    <property type="nucleotide sequence ID" value="NZ_JAMXFF010000003.1"/>
</dbReference>
<proteinExistence type="predicted"/>
<evidence type="ECO:0000313" key="2">
    <source>
        <dbReference type="Proteomes" id="UP001525890"/>
    </source>
</evidence>
<dbReference type="Pfam" id="PF10025">
    <property type="entry name" value="DUF2267"/>
    <property type="match status" value="1"/>
</dbReference>